<dbReference type="InterPro" id="IPR052954">
    <property type="entry name" value="GPCR-Ligand_Int"/>
</dbReference>
<dbReference type="PRINTS" id="PR00237">
    <property type="entry name" value="GPCRRHODOPSN"/>
</dbReference>
<reference evidence="7" key="1">
    <citation type="submission" date="2021-02" db="EMBL/GenBank/DDBJ databases">
        <authorList>
            <person name="Nowell W R."/>
        </authorList>
    </citation>
    <scope>NUCLEOTIDE SEQUENCE</scope>
</reference>
<gene>
    <name evidence="7" type="ORF">EDS130_LOCUS22022</name>
    <name evidence="8" type="ORF">XAT740_LOCUS31541</name>
</gene>
<feature type="transmembrane region" description="Helical" evidence="5">
    <location>
        <begin position="20"/>
        <end position="49"/>
    </location>
</feature>
<comment type="caution">
    <text evidence="7">The sequence shown here is derived from an EMBL/GenBank/DDBJ whole genome shotgun (WGS) entry which is preliminary data.</text>
</comment>
<evidence type="ECO:0000256" key="3">
    <source>
        <dbReference type="ARBA" id="ARBA00022989"/>
    </source>
</evidence>
<dbReference type="Proteomes" id="UP000663828">
    <property type="component" value="Unassembled WGS sequence"/>
</dbReference>
<dbReference type="CDD" id="cd14978">
    <property type="entry name" value="7tmA_FMRFamide_R-like"/>
    <property type="match status" value="1"/>
</dbReference>
<dbReference type="Gene3D" id="1.20.1070.10">
    <property type="entry name" value="Rhodopsin 7-helix transmembrane proteins"/>
    <property type="match status" value="1"/>
</dbReference>
<evidence type="ECO:0000313" key="10">
    <source>
        <dbReference type="Proteomes" id="UP000663852"/>
    </source>
</evidence>
<evidence type="ECO:0000313" key="8">
    <source>
        <dbReference type="EMBL" id="CAF1352133.1"/>
    </source>
</evidence>
<dbReference type="OrthoDB" id="10011262at2759"/>
<evidence type="ECO:0000313" key="9">
    <source>
        <dbReference type="Proteomes" id="UP000663828"/>
    </source>
</evidence>
<dbReference type="Proteomes" id="UP000663852">
    <property type="component" value="Unassembled WGS sequence"/>
</dbReference>
<dbReference type="SUPFAM" id="SSF81321">
    <property type="entry name" value="Family A G protein-coupled receptor-like"/>
    <property type="match status" value="1"/>
</dbReference>
<protein>
    <recommendedName>
        <fullName evidence="6">G-protein coupled receptors family 1 profile domain-containing protein</fullName>
    </recommendedName>
</protein>
<comment type="subcellular location">
    <subcellularLocation>
        <location evidence="1">Membrane</location>
    </subcellularLocation>
</comment>
<dbReference type="Pfam" id="PF00001">
    <property type="entry name" value="7tm_1"/>
    <property type="match status" value="1"/>
</dbReference>
<dbReference type="GO" id="GO:0016020">
    <property type="term" value="C:membrane"/>
    <property type="evidence" value="ECO:0007669"/>
    <property type="project" value="UniProtKB-SubCell"/>
</dbReference>
<feature type="transmembrane region" description="Helical" evidence="5">
    <location>
        <begin position="114"/>
        <end position="135"/>
    </location>
</feature>
<dbReference type="EMBL" id="CAJNOR010002881">
    <property type="protein sequence ID" value="CAF1352133.1"/>
    <property type="molecule type" value="Genomic_DNA"/>
</dbReference>
<evidence type="ECO:0000256" key="4">
    <source>
        <dbReference type="ARBA" id="ARBA00023136"/>
    </source>
</evidence>
<feature type="transmembrane region" description="Helical" evidence="5">
    <location>
        <begin position="61"/>
        <end position="83"/>
    </location>
</feature>
<organism evidence="7 10">
    <name type="scientific">Adineta ricciae</name>
    <name type="common">Rotifer</name>
    <dbReference type="NCBI Taxonomy" id="249248"/>
    <lineage>
        <taxon>Eukaryota</taxon>
        <taxon>Metazoa</taxon>
        <taxon>Spiralia</taxon>
        <taxon>Gnathifera</taxon>
        <taxon>Rotifera</taxon>
        <taxon>Eurotatoria</taxon>
        <taxon>Bdelloidea</taxon>
        <taxon>Adinetida</taxon>
        <taxon>Adinetidae</taxon>
        <taxon>Adineta</taxon>
    </lineage>
</organism>
<dbReference type="InterPro" id="IPR017452">
    <property type="entry name" value="GPCR_Rhodpsn_7TM"/>
</dbReference>
<dbReference type="AlphaFoldDB" id="A0A814RXA6"/>
<evidence type="ECO:0000313" key="7">
    <source>
        <dbReference type="EMBL" id="CAF1139761.1"/>
    </source>
</evidence>
<keyword evidence="3 5" id="KW-1133">Transmembrane helix</keyword>
<keyword evidence="9" id="KW-1185">Reference proteome</keyword>
<dbReference type="PANTHER" id="PTHR46641">
    <property type="entry name" value="FMRFAMIDE RECEPTOR-RELATED"/>
    <property type="match status" value="1"/>
</dbReference>
<evidence type="ECO:0000256" key="1">
    <source>
        <dbReference type="ARBA" id="ARBA00004370"/>
    </source>
</evidence>
<evidence type="ECO:0000256" key="5">
    <source>
        <dbReference type="SAM" id="Phobius"/>
    </source>
</evidence>
<name>A0A814RXA6_ADIRI</name>
<dbReference type="PANTHER" id="PTHR46641:SF2">
    <property type="entry name" value="FMRFAMIDE RECEPTOR"/>
    <property type="match status" value="1"/>
</dbReference>
<sequence length="387" mass="45520">MPMNNATNLSCSDEDIRFVLTFALILGGWSSIVTCVLGLLANTFSIIILAQQRMRSLSTNIYLIALAIVNFLWLVFFLIFYALRLTIILPSFISANDQHIFSVYNQIFHQLSPYIIPSMNTLQLCIIYYTVAVSVDRYLYISMGLNASQYCTIRNALRIIFSLTVFAILFILPYWFKYRAVTYLDYQNRTHYEVSHTKLGQQKIFQQIINIYIYVPVVHVIPLITLLLINILTVRRLIQYHDEHRRLLCQSIRQMTMMQTKVLYSRRHFHVSIMLIAVVVLFLLCRLPMLMNNLYEVHNSTKNNRLTEDNLYFQCRIWLAFNTFANFMQTINSNGNLIIYILCCQNFRETTRELFDKLINFFRFQSNEGLLSMIHIRSRTSTRSTVT</sequence>
<feature type="domain" description="G-protein coupled receptors family 1 profile" evidence="6">
    <location>
        <begin position="41"/>
        <end position="340"/>
    </location>
</feature>
<dbReference type="EMBL" id="CAJNOJ010000113">
    <property type="protein sequence ID" value="CAF1139761.1"/>
    <property type="molecule type" value="Genomic_DNA"/>
</dbReference>
<dbReference type="GO" id="GO:0004930">
    <property type="term" value="F:G protein-coupled receptor activity"/>
    <property type="evidence" value="ECO:0007669"/>
    <property type="project" value="InterPro"/>
</dbReference>
<feature type="transmembrane region" description="Helical" evidence="5">
    <location>
        <begin position="269"/>
        <end position="291"/>
    </location>
</feature>
<dbReference type="InterPro" id="IPR000276">
    <property type="entry name" value="GPCR_Rhodpsn"/>
</dbReference>
<feature type="transmembrane region" description="Helical" evidence="5">
    <location>
        <begin position="156"/>
        <end position="176"/>
    </location>
</feature>
<keyword evidence="4 5" id="KW-0472">Membrane</keyword>
<evidence type="ECO:0000256" key="2">
    <source>
        <dbReference type="ARBA" id="ARBA00022692"/>
    </source>
</evidence>
<proteinExistence type="predicted"/>
<evidence type="ECO:0000259" key="6">
    <source>
        <dbReference type="PROSITE" id="PS50262"/>
    </source>
</evidence>
<feature type="transmembrane region" description="Helical" evidence="5">
    <location>
        <begin position="211"/>
        <end position="232"/>
    </location>
</feature>
<accession>A0A814RXA6</accession>
<keyword evidence="2 5" id="KW-0812">Transmembrane</keyword>
<dbReference type="PROSITE" id="PS50262">
    <property type="entry name" value="G_PROTEIN_RECEP_F1_2"/>
    <property type="match status" value="1"/>
</dbReference>